<sequence length="107" mass="12135">MFNFLFSSALDIVIIFAAYFIFRSTISGPTRHRIYEKFIDSFGKFVIYIFAVSLAITGIAAYVMYRTRFVSYLNIVAPALVSIFIGFVISLVPTRGVEDGDKKDNRI</sequence>
<organism evidence="1 2">
    <name type="scientific">Clostridium felsineum</name>
    <dbReference type="NCBI Taxonomy" id="36839"/>
    <lineage>
        <taxon>Bacteria</taxon>
        <taxon>Bacillati</taxon>
        <taxon>Bacillota</taxon>
        <taxon>Clostridia</taxon>
        <taxon>Eubacteriales</taxon>
        <taxon>Clostridiaceae</taxon>
        <taxon>Clostridium</taxon>
    </lineage>
</organism>
<proteinExistence type="predicted"/>
<name>A0A1S8LG01_9CLOT</name>
<dbReference type="KEGG" id="crw:CROST_041110"/>
<dbReference type="STRING" id="84029.CROST_08710"/>
<dbReference type="RefSeq" id="WP_077835477.1">
    <property type="nucleotide sequence ID" value="NZ_CP096983.1"/>
</dbReference>
<keyword evidence="2" id="KW-1185">Reference proteome</keyword>
<evidence type="ECO:0000313" key="2">
    <source>
        <dbReference type="Proteomes" id="UP000190951"/>
    </source>
</evidence>
<dbReference type="Proteomes" id="UP000190951">
    <property type="component" value="Chromosome"/>
</dbReference>
<accession>A0A1S8LG01</accession>
<dbReference type="EMBL" id="CP096983">
    <property type="protein sequence ID" value="URZ13346.1"/>
    <property type="molecule type" value="Genomic_DNA"/>
</dbReference>
<reference evidence="1 2" key="1">
    <citation type="submission" date="2022-04" db="EMBL/GenBank/DDBJ databases">
        <title>Genome sequence of C. roseum typestrain.</title>
        <authorList>
            <person name="Poehlein A."/>
            <person name="Schoch T."/>
            <person name="Duerre P."/>
            <person name="Daniel R."/>
        </authorList>
    </citation>
    <scope>NUCLEOTIDE SEQUENCE [LARGE SCALE GENOMIC DNA]</scope>
    <source>
        <strain evidence="1 2">DSM 7320</strain>
    </source>
</reference>
<gene>
    <name evidence="1" type="ORF">CROST_041110</name>
</gene>
<protein>
    <submittedName>
        <fullName evidence="1">Uncharacterized protein</fullName>
    </submittedName>
</protein>
<dbReference type="AlphaFoldDB" id="A0A1S8LG01"/>
<evidence type="ECO:0000313" key="1">
    <source>
        <dbReference type="EMBL" id="URZ13346.1"/>
    </source>
</evidence>